<dbReference type="EMBL" id="CM055761">
    <property type="protein sequence ID" value="KAJ7986282.1"/>
    <property type="molecule type" value="Genomic_DNA"/>
</dbReference>
<dbReference type="Proteomes" id="UP001157502">
    <property type="component" value="Chromosome 34"/>
</dbReference>
<reference evidence="1" key="1">
    <citation type="submission" date="2021-05" db="EMBL/GenBank/DDBJ databases">
        <authorList>
            <person name="Pan Q."/>
            <person name="Jouanno E."/>
            <person name="Zahm M."/>
            <person name="Klopp C."/>
            <person name="Cabau C."/>
            <person name="Louis A."/>
            <person name="Berthelot C."/>
            <person name="Parey E."/>
            <person name="Roest Crollius H."/>
            <person name="Montfort J."/>
            <person name="Robinson-Rechavi M."/>
            <person name="Bouchez O."/>
            <person name="Lampietro C."/>
            <person name="Lopez Roques C."/>
            <person name="Donnadieu C."/>
            <person name="Postlethwait J."/>
            <person name="Bobe J."/>
            <person name="Dillon D."/>
            <person name="Chandos A."/>
            <person name="von Hippel F."/>
            <person name="Guiguen Y."/>
        </authorList>
    </citation>
    <scope>NUCLEOTIDE SEQUENCE</scope>
    <source>
        <strain evidence="1">YG-Jan2019</strain>
    </source>
</reference>
<protein>
    <submittedName>
        <fullName evidence="1">Uncharacterized protein</fullName>
    </submittedName>
</protein>
<gene>
    <name evidence="1" type="ORF">DPEC_G00338320</name>
</gene>
<sequence length="105" mass="11005">MVRGSVQGKTERLERDTGLCLRVFKALNRSAAPAEQTGRKNQAAEAVTILATVSTPVVVDAFGKGVSINKPLATERANAPATPGLVSVCDLQTRPLFVPLLSGGF</sequence>
<proteinExistence type="predicted"/>
<organism evidence="1 2">
    <name type="scientific">Dallia pectoralis</name>
    <name type="common">Alaska blackfish</name>
    <dbReference type="NCBI Taxonomy" id="75939"/>
    <lineage>
        <taxon>Eukaryota</taxon>
        <taxon>Metazoa</taxon>
        <taxon>Chordata</taxon>
        <taxon>Craniata</taxon>
        <taxon>Vertebrata</taxon>
        <taxon>Euteleostomi</taxon>
        <taxon>Actinopterygii</taxon>
        <taxon>Neopterygii</taxon>
        <taxon>Teleostei</taxon>
        <taxon>Protacanthopterygii</taxon>
        <taxon>Esociformes</taxon>
        <taxon>Umbridae</taxon>
        <taxon>Dallia</taxon>
    </lineage>
</organism>
<evidence type="ECO:0000313" key="1">
    <source>
        <dbReference type="EMBL" id="KAJ7986282.1"/>
    </source>
</evidence>
<evidence type="ECO:0000313" key="2">
    <source>
        <dbReference type="Proteomes" id="UP001157502"/>
    </source>
</evidence>
<comment type="caution">
    <text evidence="1">The sequence shown here is derived from an EMBL/GenBank/DDBJ whole genome shotgun (WGS) entry which is preliminary data.</text>
</comment>
<accession>A0ACC2F4Q0</accession>
<name>A0ACC2F4Q0_DALPE</name>
<keyword evidence="2" id="KW-1185">Reference proteome</keyword>